<gene>
    <name evidence="1" type="ORF">CLV72_101442</name>
</gene>
<dbReference type="RefSeq" id="WP_106238258.1">
    <property type="nucleotide sequence ID" value="NZ_PVZC01000001.1"/>
</dbReference>
<protein>
    <submittedName>
        <fullName evidence="1">Oligosaccharide biosynthesis protein Alg14</fullName>
    </submittedName>
</protein>
<proteinExistence type="predicted"/>
<name>A0A2T0QD61_9ACTN</name>
<dbReference type="Proteomes" id="UP000237846">
    <property type="component" value="Unassembled WGS sequence"/>
</dbReference>
<dbReference type="AlphaFoldDB" id="A0A2T0QD61"/>
<accession>A0A2T0QD61</accession>
<dbReference type="Gene3D" id="3.40.50.2000">
    <property type="entry name" value="Glycogen Phosphorylase B"/>
    <property type="match status" value="1"/>
</dbReference>
<dbReference type="SUPFAM" id="SSF53756">
    <property type="entry name" value="UDP-Glycosyltransferase/glycogen phosphorylase"/>
    <property type="match status" value="1"/>
</dbReference>
<comment type="caution">
    <text evidence="1">The sequence shown here is derived from an EMBL/GenBank/DDBJ whole genome shotgun (WGS) entry which is preliminary data.</text>
</comment>
<dbReference type="Pfam" id="PF08660">
    <property type="entry name" value="Alg14"/>
    <property type="match status" value="1"/>
</dbReference>
<reference evidence="1 2" key="1">
    <citation type="submission" date="2018-03" db="EMBL/GenBank/DDBJ databases">
        <title>Genomic Encyclopedia of Archaeal and Bacterial Type Strains, Phase II (KMG-II): from individual species to whole genera.</title>
        <authorList>
            <person name="Goeker M."/>
        </authorList>
    </citation>
    <scope>NUCLEOTIDE SEQUENCE [LARGE SCALE GENOMIC DNA]</scope>
    <source>
        <strain evidence="1 2">DSM 45601</strain>
    </source>
</reference>
<keyword evidence="2" id="KW-1185">Reference proteome</keyword>
<dbReference type="EMBL" id="PVZC01000001">
    <property type="protein sequence ID" value="PRY01845.1"/>
    <property type="molecule type" value="Genomic_DNA"/>
</dbReference>
<dbReference type="GO" id="GO:0006488">
    <property type="term" value="P:dolichol-linked oligosaccharide biosynthetic process"/>
    <property type="evidence" value="ECO:0007669"/>
    <property type="project" value="InterPro"/>
</dbReference>
<sequence>MPVHALFVASSGGHLSQLLALRPWWRARRRTWVTFRTADAVSALAGETVVWAHHPTTRDLPNLLRNTALAWRTLRRERPDVVVTTGAAVAFPFFVLARLLGVPTVYIEVYDRIDAPTLTTRLCAPFTSLHLVQWPGQLDFLPRAVHVGPLL</sequence>
<evidence type="ECO:0000313" key="2">
    <source>
        <dbReference type="Proteomes" id="UP000237846"/>
    </source>
</evidence>
<dbReference type="InterPro" id="IPR013969">
    <property type="entry name" value="Oligosacch_biosynth_Alg14"/>
</dbReference>
<dbReference type="OrthoDB" id="555447at2"/>
<evidence type="ECO:0000313" key="1">
    <source>
        <dbReference type="EMBL" id="PRY01845.1"/>
    </source>
</evidence>
<organism evidence="1 2">
    <name type="scientific">Allonocardiopsis opalescens</name>
    <dbReference type="NCBI Taxonomy" id="1144618"/>
    <lineage>
        <taxon>Bacteria</taxon>
        <taxon>Bacillati</taxon>
        <taxon>Actinomycetota</taxon>
        <taxon>Actinomycetes</taxon>
        <taxon>Streptosporangiales</taxon>
        <taxon>Allonocardiopsis</taxon>
    </lineage>
</organism>